<keyword evidence="7" id="KW-1185">Reference proteome</keyword>
<protein>
    <submittedName>
        <fullName evidence="6">Iditol 2-dehydrogenase</fullName>
    </submittedName>
</protein>
<dbReference type="PROSITE" id="PS00059">
    <property type="entry name" value="ADH_ZINC"/>
    <property type="match status" value="1"/>
</dbReference>
<organism evidence="6 7">
    <name type="scientific">Paenibacillus terrae</name>
    <dbReference type="NCBI Taxonomy" id="159743"/>
    <lineage>
        <taxon>Bacteria</taxon>
        <taxon>Bacillati</taxon>
        <taxon>Bacillota</taxon>
        <taxon>Bacilli</taxon>
        <taxon>Bacillales</taxon>
        <taxon>Paenibacillaceae</taxon>
        <taxon>Paenibacillus</taxon>
    </lineage>
</organism>
<evidence type="ECO:0000313" key="7">
    <source>
        <dbReference type="Proteomes" id="UP000032534"/>
    </source>
</evidence>
<comment type="similarity">
    <text evidence="4">Belongs to the zinc-containing alcohol dehydrogenase family.</text>
</comment>
<dbReference type="Pfam" id="PF00107">
    <property type="entry name" value="ADH_zinc_N"/>
    <property type="match status" value="1"/>
</dbReference>
<dbReference type="InterPro" id="IPR002328">
    <property type="entry name" value="ADH_Zn_CS"/>
</dbReference>
<dbReference type="AlphaFoldDB" id="A0A0D7WX32"/>
<dbReference type="PANTHER" id="PTHR43401">
    <property type="entry name" value="L-THREONINE 3-DEHYDROGENASE"/>
    <property type="match status" value="1"/>
</dbReference>
<dbReference type="InterPro" id="IPR036291">
    <property type="entry name" value="NAD(P)-bd_dom_sf"/>
</dbReference>
<dbReference type="GO" id="GO:0008270">
    <property type="term" value="F:zinc ion binding"/>
    <property type="evidence" value="ECO:0007669"/>
    <property type="project" value="InterPro"/>
</dbReference>
<evidence type="ECO:0000256" key="2">
    <source>
        <dbReference type="ARBA" id="ARBA00022833"/>
    </source>
</evidence>
<evidence type="ECO:0000313" key="6">
    <source>
        <dbReference type="EMBL" id="KJD43736.1"/>
    </source>
</evidence>
<dbReference type="Pfam" id="PF08240">
    <property type="entry name" value="ADH_N"/>
    <property type="match status" value="1"/>
</dbReference>
<proteinExistence type="inferred from homology"/>
<dbReference type="PATRIC" id="fig|159743.3.peg.4658"/>
<dbReference type="InterPro" id="IPR020843">
    <property type="entry name" value="ER"/>
</dbReference>
<dbReference type="PANTHER" id="PTHR43401:SF2">
    <property type="entry name" value="L-THREONINE 3-DEHYDROGENASE"/>
    <property type="match status" value="1"/>
</dbReference>
<accession>A0A0D7WX32</accession>
<dbReference type="InterPro" id="IPR013154">
    <property type="entry name" value="ADH-like_N"/>
</dbReference>
<dbReference type="InterPro" id="IPR050129">
    <property type="entry name" value="Zn_alcohol_dh"/>
</dbReference>
<dbReference type="SMART" id="SM00829">
    <property type="entry name" value="PKS_ER"/>
    <property type="match status" value="1"/>
</dbReference>
<dbReference type="Gene3D" id="3.90.180.10">
    <property type="entry name" value="Medium-chain alcohol dehydrogenases, catalytic domain"/>
    <property type="match status" value="1"/>
</dbReference>
<name>A0A0D7WX32_9BACL</name>
<feature type="domain" description="Enoyl reductase (ER)" evidence="5">
    <location>
        <begin position="8"/>
        <end position="346"/>
    </location>
</feature>
<dbReference type="Proteomes" id="UP000032534">
    <property type="component" value="Unassembled WGS sequence"/>
</dbReference>
<dbReference type="EMBL" id="JTHP01000050">
    <property type="protein sequence ID" value="KJD43736.1"/>
    <property type="molecule type" value="Genomic_DNA"/>
</dbReference>
<comment type="caution">
    <text evidence="6">The sequence shown here is derived from an EMBL/GenBank/DDBJ whole genome shotgun (WGS) entry which is preliminary data.</text>
</comment>
<dbReference type="InterPro" id="IPR013149">
    <property type="entry name" value="ADH-like_C"/>
</dbReference>
<dbReference type="CDD" id="cd08236">
    <property type="entry name" value="sugar_DH"/>
    <property type="match status" value="1"/>
</dbReference>
<evidence type="ECO:0000256" key="3">
    <source>
        <dbReference type="ARBA" id="ARBA00023002"/>
    </source>
</evidence>
<keyword evidence="3" id="KW-0560">Oxidoreductase</keyword>
<keyword evidence="1 4" id="KW-0479">Metal-binding</keyword>
<evidence type="ECO:0000256" key="1">
    <source>
        <dbReference type="ARBA" id="ARBA00022723"/>
    </source>
</evidence>
<dbReference type="GO" id="GO:0016491">
    <property type="term" value="F:oxidoreductase activity"/>
    <property type="evidence" value="ECO:0007669"/>
    <property type="project" value="UniProtKB-KW"/>
</dbReference>
<sequence length="350" mass="38420">MKSLKLYGARDIRFEEAEKPQILDGKDVIVKIKACGICGSDISRYKKLGAVTPGQVWGHEFAGVVEQVGDQVTDLKVGDHVAGCPALIEEDDYYYRAGQPARANSLHAIGAKEPGGFAEYIKLPEKNLIKLPDDLDFDSASMIEPSTVVLHGYYRTNLSVGNDVVIVGAGGTIGLFAVQWAKIFGAKKVIAVDIDDEKLQIAQDLGADYTINSLKENVLVKVADYTDGMNADIVVEAAGTPTTASTVFGYAKKGGGVVFLGIPYADVAMERFYFEKILRSELTVWGSWSCVSAPFPGKEWATTVHFMHNNRLNTKKMITHRIPLEEGSEMFERLMERKELIGKVIMYPES</sequence>
<dbReference type="SUPFAM" id="SSF51735">
    <property type="entry name" value="NAD(P)-binding Rossmann-fold domains"/>
    <property type="match status" value="1"/>
</dbReference>
<dbReference type="RefSeq" id="WP_044647957.1">
    <property type="nucleotide sequence ID" value="NZ_JTHP01000050.1"/>
</dbReference>
<dbReference type="OrthoDB" id="9777057at2"/>
<keyword evidence="2 4" id="KW-0862">Zinc</keyword>
<dbReference type="Gene3D" id="3.40.50.720">
    <property type="entry name" value="NAD(P)-binding Rossmann-like Domain"/>
    <property type="match status" value="1"/>
</dbReference>
<dbReference type="SUPFAM" id="SSF50129">
    <property type="entry name" value="GroES-like"/>
    <property type="match status" value="1"/>
</dbReference>
<evidence type="ECO:0000259" key="5">
    <source>
        <dbReference type="SMART" id="SM00829"/>
    </source>
</evidence>
<comment type="cofactor">
    <cofactor evidence="4">
        <name>Zn(2+)</name>
        <dbReference type="ChEBI" id="CHEBI:29105"/>
    </cofactor>
</comment>
<dbReference type="InterPro" id="IPR011032">
    <property type="entry name" value="GroES-like_sf"/>
</dbReference>
<reference evidence="6 7" key="1">
    <citation type="submission" date="2014-11" db="EMBL/GenBank/DDBJ databases">
        <title>Draft Genome Sequences of Paenibacillus polymyxa NRRL B-30509 and Paenibacillus terrae NRRL B-30644, Strains from a Poultry Environment that Produce Tridecaptin A and Paenicidins.</title>
        <authorList>
            <person name="van Belkum M.J."/>
            <person name="Lohans C.T."/>
            <person name="Vederas J.C."/>
        </authorList>
    </citation>
    <scope>NUCLEOTIDE SEQUENCE [LARGE SCALE GENOMIC DNA]</scope>
    <source>
        <strain evidence="6 7">NRRL B-30644</strain>
    </source>
</reference>
<gene>
    <name evidence="6" type="ORF">QD47_20970</name>
</gene>
<evidence type="ECO:0000256" key="4">
    <source>
        <dbReference type="RuleBase" id="RU361277"/>
    </source>
</evidence>